<dbReference type="PANTHER" id="PTHR43183">
    <property type="entry name" value="HYPOTHETICAL DIHYDROXYACID DEHYDRATASE (EUROFUNG)-RELATED"/>
    <property type="match status" value="1"/>
</dbReference>
<protein>
    <submittedName>
        <fullName evidence="8">Dihydroxy-acid dehydratase</fullName>
        <ecNumber evidence="8">4.2.1.9</ecNumber>
    </submittedName>
</protein>
<reference evidence="8 9" key="1">
    <citation type="submission" date="2020-08" db="EMBL/GenBank/DDBJ databases">
        <title>Genomic Encyclopedia of Type Strains, Phase IV (KMG-IV): sequencing the most valuable type-strain genomes for metagenomic binning, comparative biology and taxonomic classification.</title>
        <authorList>
            <person name="Goeker M."/>
        </authorList>
    </citation>
    <scope>NUCLEOTIDE SEQUENCE [LARGE SCALE GENOMIC DNA]</scope>
    <source>
        <strain evidence="8 9">DSM 25079</strain>
    </source>
</reference>
<keyword evidence="4" id="KW-0411">Iron-sulfur</keyword>
<dbReference type="NCBIfam" id="NF004784">
    <property type="entry name" value="PRK06131.1"/>
    <property type="match status" value="1"/>
</dbReference>
<comment type="caution">
    <text evidence="8">The sequence shown here is derived from an EMBL/GenBank/DDBJ whole genome shotgun (WGS) entry which is preliminary data.</text>
</comment>
<dbReference type="RefSeq" id="WP_184016650.1">
    <property type="nucleotide sequence ID" value="NZ_JACIJC010000002.1"/>
</dbReference>
<evidence type="ECO:0000256" key="1">
    <source>
        <dbReference type="ARBA" id="ARBA00006486"/>
    </source>
</evidence>
<evidence type="ECO:0000256" key="2">
    <source>
        <dbReference type="ARBA" id="ARBA00022723"/>
    </source>
</evidence>
<evidence type="ECO:0000256" key="4">
    <source>
        <dbReference type="ARBA" id="ARBA00023014"/>
    </source>
</evidence>
<evidence type="ECO:0000313" key="9">
    <source>
        <dbReference type="Proteomes" id="UP000549617"/>
    </source>
</evidence>
<dbReference type="Pfam" id="PF24877">
    <property type="entry name" value="ILV_EDD_C"/>
    <property type="match status" value="1"/>
</dbReference>
<dbReference type="InterPro" id="IPR052352">
    <property type="entry name" value="Sugar_Degrad_Dehydratases"/>
</dbReference>
<dbReference type="InterPro" id="IPR042096">
    <property type="entry name" value="Dihydro-acid_dehy_C"/>
</dbReference>
<feature type="domain" description="Dihydroxy-acid/6-phosphogluconate dehydratase N-terminal" evidence="6">
    <location>
        <begin position="45"/>
        <end position="358"/>
    </location>
</feature>
<keyword evidence="5 8" id="KW-0456">Lyase</keyword>
<dbReference type="Gene3D" id="3.50.30.80">
    <property type="entry name" value="IlvD/EDD C-terminal domain-like"/>
    <property type="match status" value="1"/>
</dbReference>
<evidence type="ECO:0000259" key="7">
    <source>
        <dbReference type="Pfam" id="PF24877"/>
    </source>
</evidence>
<dbReference type="InterPro" id="IPR000581">
    <property type="entry name" value="ILV_EDD_N"/>
</dbReference>
<dbReference type="GO" id="GO:0046872">
    <property type="term" value="F:metal ion binding"/>
    <property type="evidence" value="ECO:0007669"/>
    <property type="project" value="UniProtKB-KW"/>
</dbReference>
<keyword evidence="3" id="KW-0408">Iron</keyword>
<dbReference type="GO" id="GO:0004160">
    <property type="term" value="F:dihydroxy-acid dehydratase activity"/>
    <property type="evidence" value="ECO:0007669"/>
    <property type="project" value="UniProtKB-EC"/>
</dbReference>
<dbReference type="SUPFAM" id="SSF143975">
    <property type="entry name" value="IlvD/EDD N-terminal domain-like"/>
    <property type="match status" value="1"/>
</dbReference>
<keyword evidence="9" id="KW-1185">Reference proteome</keyword>
<dbReference type="InterPro" id="IPR037237">
    <property type="entry name" value="IlvD/EDD_N"/>
</dbReference>
<proteinExistence type="inferred from homology"/>
<dbReference type="Pfam" id="PF00920">
    <property type="entry name" value="ILVD_EDD_N"/>
    <property type="match status" value="1"/>
</dbReference>
<accession>A0A7W9AH85</accession>
<dbReference type="GO" id="GO:0051536">
    <property type="term" value="F:iron-sulfur cluster binding"/>
    <property type="evidence" value="ECO:0007669"/>
    <property type="project" value="UniProtKB-KW"/>
</dbReference>
<keyword evidence="2" id="KW-0479">Metal-binding</keyword>
<dbReference type="EMBL" id="JACIJC010000002">
    <property type="protein sequence ID" value="MBB5685366.1"/>
    <property type="molecule type" value="Genomic_DNA"/>
</dbReference>
<evidence type="ECO:0000313" key="8">
    <source>
        <dbReference type="EMBL" id="MBB5685366.1"/>
    </source>
</evidence>
<organism evidence="8 9">
    <name type="scientific">Sphingobium boeckii</name>
    <dbReference type="NCBI Taxonomy" id="1082345"/>
    <lineage>
        <taxon>Bacteria</taxon>
        <taxon>Pseudomonadati</taxon>
        <taxon>Pseudomonadota</taxon>
        <taxon>Alphaproteobacteria</taxon>
        <taxon>Sphingomonadales</taxon>
        <taxon>Sphingomonadaceae</taxon>
        <taxon>Sphingobium</taxon>
    </lineage>
</organism>
<evidence type="ECO:0000259" key="6">
    <source>
        <dbReference type="Pfam" id="PF00920"/>
    </source>
</evidence>
<gene>
    <name evidence="8" type="ORF">FHS49_001374</name>
</gene>
<comment type="similarity">
    <text evidence="1">Belongs to the IlvD/Edd family.</text>
</comment>
<dbReference type="PANTHER" id="PTHR43183:SF1">
    <property type="entry name" value="HYPOTHETICAL DIHYDROXY-ACID DEHYDRATASE (EUROFUNG)-RELATED"/>
    <property type="match status" value="1"/>
</dbReference>
<dbReference type="InterPro" id="IPR020558">
    <property type="entry name" value="DiOHA_6PGluconate_deHydtase_CS"/>
</dbReference>
<sequence>MSAKATGKLRSRAWFDNADNIDMTALYLERYLNFGLSLDELRSGRPIIGIAQTGSDLSPCNRHHLVLAERLREGIREAGGIALEFPVHPIQETGKRPTAGLDRNLAYLGLVEVLYGYPLDGVVLTIGCDKTTPAALMAAATVNIPAIALSVGPMLNGWHKGERTGSGTIVWKARQLLAAGEIDDSEFIRMVASSAPSTGYCNTMGTATTMNSLAEALGMSLPASAAIPAPYRDRQECAYRTGRRIVEMVAEDMKPSDILTKDAFHNAIVVNSAIGGSTNAPIHLCAIARHIGVELPLKDWETEGHHVPLLVNMQPAGEYLGEDYYRAGGVPAVVNQLMTQGLIRESAMNANGRTIGDNCRGVAIEDEKVIRPFDTPLLADAGFLVLSGNLFDAAIMKTSVIGPEFRERYLSNPDDPEAFEGPAIVFDGPEDYHARIDDPAFGITPETLMFMRGAGPIGYPGAAEVVNMRPPSYLITEGIHALPCIGDGRQSGTSGSPSILNASPEAAAMGGLALLNTGDRVRIDLNKATVDVLISTEELAARRTALVAKGGYAYPASQTPWQEIQRAVVGQMDTGAILEGAEKYQRIAQTMGLPRDNH</sequence>
<dbReference type="PROSITE" id="PS00886">
    <property type="entry name" value="ILVD_EDD_1"/>
    <property type="match status" value="1"/>
</dbReference>
<dbReference type="EC" id="4.2.1.9" evidence="8"/>
<name>A0A7W9AH85_9SPHN</name>
<dbReference type="SUPFAM" id="SSF52016">
    <property type="entry name" value="LeuD/IlvD-like"/>
    <property type="match status" value="1"/>
</dbReference>
<dbReference type="InterPro" id="IPR056740">
    <property type="entry name" value="ILV_EDD_C"/>
</dbReference>
<dbReference type="AlphaFoldDB" id="A0A7W9AH85"/>
<evidence type="ECO:0000256" key="3">
    <source>
        <dbReference type="ARBA" id="ARBA00023004"/>
    </source>
</evidence>
<evidence type="ECO:0000256" key="5">
    <source>
        <dbReference type="ARBA" id="ARBA00023239"/>
    </source>
</evidence>
<dbReference type="NCBIfam" id="NF009560">
    <property type="entry name" value="PRK13017.1"/>
    <property type="match status" value="1"/>
</dbReference>
<feature type="domain" description="Dihydroxy-acid/6-phosphogluconate dehydratase C-terminal" evidence="7">
    <location>
        <begin position="368"/>
        <end position="576"/>
    </location>
</feature>
<dbReference type="Proteomes" id="UP000549617">
    <property type="component" value="Unassembled WGS sequence"/>
</dbReference>